<dbReference type="OrthoDB" id="9797252at2"/>
<dbReference type="Gene3D" id="3.40.50.150">
    <property type="entry name" value="Vaccinia Virus protein VP39"/>
    <property type="match status" value="1"/>
</dbReference>
<dbReference type="PANTHER" id="PTHR42912:SF86">
    <property type="entry name" value="BLL4992 PROTEIN"/>
    <property type="match status" value="1"/>
</dbReference>
<dbReference type="CDD" id="cd02440">
    <property type="entry name" value="AdoMet_MTases"/>
    <property type="match status" value="1"/>
</dbReference>
<dbReference type="PANTHER" id="PTHR42912">
    <property type="entry name" value="METHYLTRANSFERASE"/>
    <property type="match status" value="1"/>
</dbReference>
<dbReference type="RefSeq" id="WP_054019243.1">
    <property type="nucleotide sequence ID" value="NZ_BBYR01000014.1"/>
</dbReference>
<name>A0A0K8NXT3_PISS1</name>
<evidence type="ECO:0000313" key="2">
    <source>
        <dbReference type="EMBL" id="GAP35178.1"/>
    </source>
</evidence>
<protein>
    <recommendedName>
        <fullName evidence="1">Methyltransferase type 11 domain-containing protein</fullName>
    </recommendedName>
</protein>
<gene>
    <name evidence="2" type="ORF">ISF6_0749</name>
</gene>
<dbReference type="Proteomes" id="UP000037660">
    <property type="component" value="Unassembled WGS sequence"/>
</dbReference>
<organism evidence="2 3">
    <name type="scientific">Piscinibacter sakaiensis</name>
    <name type="common">Ideonella sakaiensis</name>
    <dbReference type="NCBI Taxonomy" id="1547922"/>
    <lineage>
        <taxon>Bacteria</taxon>
        <taxon>Pseudomonadati</taxon>
        <taxon>Pseudomonadota</taxon>
        <taxon>Betaproteobacteria</taxon>
        <taxon>Burkholderiales</taxon>
        <taxon>Sphaerotilaceae</taxon>
        <taxon>Piscinibacter</taxon>
    </lineage>
</organism>
<dbReference type="Gene3D" id="2.60.40.10">
    <property type="entry name" value="Immunoglobulins"/>
    <property type="match status" value="1"/>
</dbReference>
<dbReference type="InterPro" id="IPR013783">
    <property type="entry name" value="Ig-like_fold"/>
</dbReference>
<dbReference type="AlphaFoldDB" id="A0A0K8NXT3"/>
<evidence type="ECO:0000313" key="3">
    <source>
        <dbReference type="Proteomes" id="UP000037660"/>
    </source>
</evidence>
<sequence length="398" mass="43354">MPIDPQDVIRRWTLEELNGAAEEYFATLTDPGFQLAKPFSGVRDAPPILHNLGMLLEGLQLGAGMTVLELGAGTCWLSRLLTQMQCAAIACDVSPTALALGRRLFDEQPPVGRDLVPPRFLLFDGRRLELPDASVDRVICFDAFHHVPNRAEVLKELARVLRPGGLAGFSEPGPQHSQSPQSQLEMANYKVLENDIDLDRVFAEARAAGFTDARFSPRLELSLPVSAYRELLEGRPGPALQQQLLLNASQLQVNKTVFYLLKGEAVPDSRSVDGLAAEMRPARSAIPARPGERIDIACTVRNSGTALWLAATPNHHGEVLLGGHLYADDGRLVTLDALVRARIPADLPPGAEATLTVWFHAPAAPGRYRLALDMVAEFVCWFGEIGTVRPMLDIDVAA</sequence>
<reference evidence="3" key="1">
    <citation type="submission" date="2015-07" db="EMBL/GenBank/DDBJ databases">
        <title>Discovery of a poly(ethylene terephthalate assimilation.</title>
        <authorList>
            <person name="Yoshida S."/>
            <person name="Hiraga K."/>
            <person name="Takehana T."/>
            <person name="Taniguchi I."/>
            <person name="Yamaji H."/>
            <person name="Maeda Y."/>
            <person name="Toyohara K."/>
            <person name="Miyamoto K."/>
            <person name="Kimura Y."/>
            <person name="Oda K."/>
        </authorList>
    </citation>
    <scope>NUCLEOTIDE SEQUENCE [LARGE SCALE GENOMIC DNA]</scope>
    <source>
        <strain evidence="3">NBRC 110686 / TISTR 2288 / 201-F6</strain>
    </source>
</reference>
<evidence type="ECO:0000259" key="1">
    <source>
        <dbReference type="Pfam" id="PF08241"/>
    </source>
</evidence>
<dbReference type="SUPFAM" id="SSF53335">
    <property type="entry name" value="S-adenosyl-L-methionine-dependent methyltransferases"/>
    <property type="match status" value="1"/>
</dbReference>
<accession>A0A0K8NXT3</accession>
<dbReference type="GO" id="GO:0008757">
    <property type="term" value="F:S-adenosylmethionine-dependent methyltransferase activity"/>
    <property type="evidence" value="ECO:0007669"/>
    <property type="project" value="InterPro"/>
</dbReference>
<dbReference type="InterPro" id="IPR029063">
    <property type="entry name" value="SAM-dependent_MTases_sf"/>
</dbReference>
<keyword evidence="3" id="KW-1185">Reference proteome</keyword>
<reference evidence="2 3" key="2">
    <citation type="journal article" date="2016" name="Science">
        <title>A bacterium that degrades and assimilates poly(ethylene terephthalate).</title>
        <authorList>
            <person name="Yoshida S."/>
            <person name="Hiraga K."/>
            <person name="Takehana T."/>
            <person name="Taniguchi I."/>
            <person name="Yamaji H."/>
            <person name="Maeda Y."/>
            <person name="Toyohara K."/>
            <person name="Miyamoto K."/>
            <person name="Kimura Y."/>
            <person name="Oda K."/>
        </authorList>
    </citation>
    <scope>NUCLEOTIDE SEQUENCE [LARGE SCALE GENOMIC DNA]</scope>
    <source>
        <strain evidence="3">NBRC 110686 / TISTR 2288 / 201-F6</strain>
    </source>
</reference>
<dbReference type="InterPro" id="IPR013216">
    <property type="entry name" value="Methyltransf_11"/>
</dbReference>
<proteinExistence type="predicted"/>
<dbReference type="STRING" id="1547922.ISF6_0749"/>
<comment type="caution">
    <text evidence="2">The sequence shown here is derived from an EMBL/GenBank/DDBJ whole genome shotgun (WGS) entry which is preliminary data.</text>
</comment>
<dbReference type="EMBL" id="BBYR01000014">
    <property type="protein sequence ID" value="GAP35178.1"/>
    <property type="molecule type" value="Genomic_DNA"/>
</dbReference>
<feature type="domain" description="Methyltransferase type 11" evidence="1">
    <location>
        <begin position="68"/>
        <end position="166"/>
    </location>
</feature>
<dbReference type="Pfam" id="PF08241">
    <property type="entry name" value="Methyltransf_11"/>
    <property type="match status" value="1"/>
</dbReference>
<dbReference type="InterPro" id="IPR050508">
    <property type="entry name" value="Methyltransf_Superfamily"/>
</dbReference>